<feature type="region of interest" description="Disordered" evidence="4">
    <location>
        <begin position="613"/>
        <end position="638"/>
    </location>
</feature>
<feature type="domain" description="Peptidase S8/S53" evidence="5">
    <location>
        <begin position="589"/>
        <end position="848"/>
    </location>
</feature>
<dbReference type="Proteomes" id="UP001642406">
    <property type="component" value="Unassembled WGS sequence"/>
</dbReference>
<dbReference type="Gene3D" id="3.40.50.200">
    <property type="entry name" value="Peptidase S8/S53 domain"/>
    <property type="match status" value="1"/>
</dbReference>
<keyword evidence="2" id="KW-0378">Hydrolase</keyword>
<dbReference type="InterPro" id="IPR000209">
    <property type="entry name" value="Peptidase_S8/S53_dom"/>
</dbReference>
<organism evidence="6 7">
    <name type="scientific">Sporothrix bragantina</name>
    <dbReference type="NCBI Taxonomy" id="671064"/>
    <lineage>
        <taxon>Eukaryota</taxon>
        <taxon>Fungi</taxon>
        <taxon>Dikarya</taxon>
        <taxon>Ascomycota</taxon>
        <taxon>Pezizomycotina</taxon>
        <taxon>Sordariomycetes</taxon>
        <taxon>Sordariomycetidae</taxon>
        <taxon>Ophiostomatales</taxon>
        <taxon>Ophiostomataceae</taxon>
        <taxon>Sporothrix</taxon>
    </lineage>
</organism>
<dbReference type="PRINTS" id="PR00723">
    <property type="entry name" value="SUBTILISIN"/>
</dbReference>
<sequence length="952" mass="105389">MVTREAPVTSNGMAPTGKTLKKNTTETAAAALRQLAALRSTDEKPPEIAKCLGYNAVQNKVLKRRAHALHSSLAMCFHNDVRAPDRESVLKELLEGNDPDFDRPWDLALLLADGSQGLILHVLLDPSQFLENPSQYSFCRLRAFVVLLLELEPCLLEAFDKNRRTPLHCMMLSSSTEEEDIVSAKMPNASKEAIITYMCTTDGFSGRFRRLFHQGSDGREGRTGRYNGQRETRAISPPPFQSDSDVDSIDEPELSTCVVFGGICAGNDKHERLCCIRDCGIAVDSALQSLEEVASMGNGLQFHAVHAAIAEDIAFPQAVIDTLSACYYRLDSLGRSCLHLAVSMPFTHTKLNWAKSLARIVSIENVQIEWDETSKPYLDTQEWGCAGNSDLYLVFNWLKQTQGVRKVFQVSVNDFDDQCTDNVWRRHSDKAIVECLKGLNVETWDWQRADIPCSAISEAAGESVKTLYLYSSGLDAVLESWASPGGLPRLKNLERIYLYASQGLESREHAFKSATEFKATIQKNFEAVNGRQLTTVEFTMLQTQDQRAYEDGNNTNSANEHEANEWLRSMDQFAAFMDQVGKGDSKVPIKVALIDDGVKSSYRGLDDNILCGQSWPSPKAPQEKSKVPRVITPPKYNSSHTGHGTVMAWYIRRMCPRVKLCVAKLDPVVSSMPNVEEKVTFTVESVIKAIRWAIGKKVDIISMSWAIDDNVPSEIKKSLSQAVRAALDSNILIFCANPDKGAEYGNNLTYPYHLEKEHIFCIGAAGRNGKRWDWIDAKDKSCTYLLPGVDLDIHVESKQPILPAVSQPSPLAMQEMPTVNRVLRERCKQSGSSLACALASGLAAMILHCSRVAGATSRDIDYLRTYDGMKSALDSLYPDNGASAAAAGEGQWLPVSSLPSGRSFAHISSSDKRRTVLNERVASFLENMPDDYIVTVPSNGRVTRTPTLNSNN</sequence>
<feature type="region of interest" description="Disordered" evidence="4">
    <location>
        <begin position="214"/>
        <end position="246"/>
    </location>
</feature>
<dbReference type="Pfam" id="PF00082">
    <property type="entry name" value="Peptidase_S8"/>
    <property type="match status" value="1"/>
</dbReference>
<name>A0ABP0B380_9PEZI</name>
<keyword evidence="1" id="KW-0645">Protease</keyword>
<dbReference type="InterPro" id="IPR036852">
    <property type="entry name" value="Peptidase_S8/S53_dom_sf"/>
</dbReference>
<proteinExistence type="predicted"/>
<evidence type="ECO:0000256" key="1">
    <source>
        <dbReference type="ARBA" id="ARBA00022670"/>
    </source>
</evidence>
<keyword evidence="7" id="KW-1185">Reference proteome</keyword>
<dbReference type="SUPFAM" id="SSF52743">
    <property type="entry name" value="Subtilisin-like"/>
    <property type="match status" value="1"/>
</dbReference>
<dbReference type="InterPro" id="IPR015500">
    <property type="entry name" value="Peptidase_S8_subtilisin-rel"/>
</dbReference>
<evidence type="ECO:0000259" key="5">
    <source>
        <dbReference type="Pfam" id="PF00082"/>
    </source>
</evidence>
<comment type="caution">
    <text evidence="6">The sequence shown here is derived from an EMBL/GenBank/DDBJ whole genome shotgun (WGS) entry which is preliminary data.</text>
</comment>
<keyword evidence="3" id="KW-0720">Serine protease</keyword>
<reference evidence="6 7" key="1">
    <citation type="submission" date="2024-01" db="EMBL/GenBank/DDBJ databases">
        <authorList>
            <person name="Allen C."/>
            <person name="Tagirdzhanova G."/>
        </authorList>
    </citation>
    <scope>NUCLEOTIDE SEQUENCE [LARGE SCALE GENOMIC DNA]</scope>
</reference>
<gene>
    <name evidence="6" type="ORF">SBRCBS47491_001994</name>
</gene>
<evidence type="ECO:0000313" key="6">
    <source>
        <dbReference type="EMBL" id="CAK7214009.1"/>
    </source>
</evidence>
<evidence type="ECO:0000256" key="4">
    <source>
        <dbReference type="SAM" id="MobiDB-lite"/>
    </source>
</evidence>
<protein>
    <recommendedName>
        <fullName evidence="5">Peptidase S8/S53 domain-containing protein</fullName>
    </recommendedName>
</protein>
<dbReference type="EMBL" id="CAWUHC010000011">
    <property type="protein sequence ID" value="CAK7214009.1"/>
    <property type="molecule type" value="Genomic_DNA"/>
</dbReference>
<evidence type="ECO:0000256" key="3">
    <source>
        <dbReference type="ARBA" id="ARBA00022825"/>
    </source>
</evidence>
<feature type="compositionally biased region" description="Basic and acidic residues" evidence="4">
    <location>
        <begin position="216"/>
        <end position="233"/>
    </location>
</feature>
<accession>A0ABP0B380</accession>
<evidence type="ECO:0000313" key="7">
    <source>
        <dbReference type="Proteomes" id="UP001642406"/>
    </source>
</evidence>
<feature type="region of interest" description="Disordered" evidence="4">
    <location>
        <begin position="1"/>
        <end position="22"/>
    </location>
</feature>
<evidence type="ECO:0000256" key="2">
    <source>
        <dbReference type="ARBA" id="ARBA00022801"/>
    </source>
</evidence>